<keyword evidence="3" id="KW-1185">Reference proteome</keyword>
<comment type="caution">
    <text evidence="2">The sequence shown here is derived from an EMBL/GenBank/DDBJ whole genome shotgun (WGS) entry which is preliminary data.</text>
</comment>
<evidence type="ECO:0000313" key="2">
    <source>
        <dbReference type="EMBL" id="KAL1613095.1"/>
    </source>
</evidence>
<feature type="region of interest" description="Disordered" evidence="1">
    <location>
        <begin position="1"/>
        <end position="45"/>
    </location>
</feature>
<dbReference type="Proteomes" id="UP001521785">
    <property type="component" value="Unassembled WGS sequence"/>
</dbReference>
<protein>
    <submittedName>
        <fullName evidence="2">Uncharacterized protein</fullName>
    </submittedName>
</protein>
<evidence type="ECO:0000256" key="1">
    <source>
        <dbReference type="SAM" id="MobiDB-lite"/>
    </source>
</evidence>
<sequence length="265" mass="28951">MSGDSISYSQATTDAKPPLSLPSPEASPPEAQYTSHSHSFEFSPPIPATARAVDLDGMSMMPISLRTSSTNDSALDLSLGFDDVTNGPNHEGALIQAPDSPATAAFAPYIQEIEMFGRAWNCPSPITLHIPESTSAASNANMPICPIWRRSNELFNKIYSSRLPPSTGVSNISLGNAFEWGLEAGLLFKGIKDGWKTFDNWKQSPVLQILKAVDQFLFVKSAKMERLAASYKSFKLLKVSLRQNLARLYHPDTQYGTNPDTVPLQ</sequence>
<dbReference type="EMBL" id="JAKJXO020000001">
    <property type="protein sequence ID" value="KAL1613095.1"/>
    <property type="molecule type" value="Genomic_DNA"/>
</dbReference>
<organism evidence="2 3">
    <name type="scientific">Paraconiothyrium brasiliense</name>
    <dbReference type="NCBI Taxonomy" id="300254"/>
    <lineage>
        <taxon>Eukaryota</taxon>
        <taxon>Fungi</taxon>
        <taxon>Dikarya</taxon>
        <taxon>Ascomycota</taxon>
        <taxon>Pezizomycotina</taxon>
        <taxon>Dothideomycetes</taxon>
        <taxon>Pleosporomycetidae</taxon>
        <taxon>Pleosporales</taxon>
        <taxon>Massarineae</taxon>
        <taxon>Didymosphaeriaceae</taxon>
        <taxon>Paraconiothyrium</taxon>
    </lineage>
</organism>
<reference evidence="2 3" key="1">
    <citation type="submission" date="2024-02" db="EMBL/GenBank/DDBJ databases">
        <title>De novo assembly and annotation of 12 fungi associated with fruit tree decline syndrome in Ontario, Canada.</title>
        <authorList>
            <person name="Sulman M."/>
            <person name="Ellouze W."/>
            <person name="Ilyukhin E."/>
        </authorList>
    </citation>
    <scope>NUCLEOTIDE SEQUENCE [LARGE SCALE GENOMIC DNA]</scope>
    <source>
        <strain evidence="2 3">M42-189</strain>
    </source>
</reference>
<proteinExistence type="predicted"/>
<evidence type="ECO:0000313" key="3">
    <source>
        <dbReference type="Proteomes" id="UP001521785"/>
    </source>
</evidence>
<gene>
    <name evidence="2" type="ORF">SLS60_001327</name>
</gene>
<name>A0ABR3S8Y0_9PLEO</name>
<feature type="compositionally biased region" description="Polar residues" evidence="1">
    <location>
        <begin position="1"/>
        <end position="13"/>
    </location>
</feature>
<accession>A0ABR3S8Y0</accession>